<dbReference type="EMBL" id="AUPL01002960">
    <property type="protein sequence ID" value="ESL09320.1"/>
    <property type="molecule type" value="Genomic_DNA"/>
</dbReference>
<dbReference type="Proteomes" id="UP000031737">
    <property type="component" value="Unassembled WGS sequence"/>
</dbReference>
<organism evidence="2 3">
    <name type="scientific">Trypanosoma rangeli SC58</name>
    <dbReference type="NCBI Taxonomy" id="429131"/>
    <lineage>
        <taxon>Eukaryota</taxon>
        <taxon>Discoba</taxon>
        <taxon>Euglenozoa</taxon>
        <taxon>Kinetoplastea</taxon>
        <taxon>Metakinetoplastina</taxon>
        <taxon>Trypanosomatida</taxon>
        <taxon>Trypanosomatidae</taxon>
        <taxon>Trypanosoma</taxon>
        <taxon>Herpetosoma</taxon>
    </lineage>
</organism>
<comment type="caution">
    <text evidence="2">The sequence shown here is derived from an EMBL/GenBank/DDBJ whole genome shotgun (WGS) entry which is preliminary data.</text>
</comment>
<name>A0A061J4Q7_TRYRA</name>
<gene>
    <name evidence="2" type="ORF">TRSC58_02960</name>
</gene>
<keyword evidence="3" id="KW-1185">Reference proteome</keyword>
<proteinExistence type="predicted"/>
<protein>
    <submittedName>
        <fullName evidence="2">Uncharacterized protein</fullName>
    </submittedName>
</protein>
<dbReference type="AlphaFoldDB" id="A0A061J4Q7"/>
<feature type="compositionally biased region" description="Basic and acidic residues" evidence="1">
    <location>
        <begin position="61"/>
        <end position="75"/>
    </location>
</feature>
<feature type="region of interest" description="Disordered" evidence="1">
    <location>
        <begin position="1"/>
        <end position="26"/>
    </location>
</feature>
<accession>A0A061J4Q7</accession>
<dbReference type="VEuPathDB" id="TriTrypDB:TRSC58_02960"/>
<feature type="region of interest" description="Disordered" evidence="1">
    <location>
        <begin position="58"/>
        <end position="83"/>
    </location>
</feature>
<evidence type="ECO:0000313" key="2">
    <source>
        <dbReference type="EMBL" id="ESL09320.1"/>
    </source>
</evidence>
<evidence type="ECO:0000256" key="1">
    <source>
        <dbReference type="SAM" id="MobiDB-lite"/>
    </source>
</evidence>
<evidence type="ECO:0000313" key="3">
    <source>
        <dbReference type="Proteomes" id="UP000031737"/>
    </source>
</evidence>
<reference evidence="2 3" key="1">
    <citation type="submission" date="2013-07" db="EMBL/GenBank/DDBJ databases">
        <authorList>
            <person name="Stoco P.H."/>
            <person name="Wagner G."/>
            <person name="Gerber A."/>
            <person name="Zaha A."/>
            <person name="Thompson C."/>
            <person name="Bartholomeu D.C."/>
            <person name="Luckemeyer D.D."/>
            <person name="Bahia D."/>
            <person name="Loreto E."/>
            <person name="Prestes E.B."/>
            <person name="Lima F.M."/>
            <person name="Rodrigues-Luiz G."/>
            <person name="Vallejo G.A."/>
            <person name="Filho J.F."/>
            <person name="Monteiro K.M."/>
            <person name="Tyler K.M."/>
            <person name="de Almeida L.G."/>
            <person name="Ortiz M.F."/>
            <person name="Siervo M.A."/>
            <person name="de Moraes M.H."/>
            <person name="Cunha O.L."/>
            <person name="Mendonca-Neto R."/>
            <person name="Silva R."/>
            <person name="Teixeira S.M."/>
            <person name="Murta S.M."/>
            <person name="Sincero T.C."/>
            <person name="Mendes T.A."/>
            <person name="Urmenyi T.P."/>
            <person name="Silva V.G."/>
            <person name="da Rocha W.D."/>
            <person name="Andersson B."/>
            <person name="Romanha A.J."/>
            <person name="Steindel M."/>
            <person name="de Vasconcelos A.T."/>
            <person name="Grisard E.C."/>
        </authorList>
    </citation>
    <scope>NUCLEOTIDE SEQUENCE [LARGE SCALE GENOMIC DNA]</scope>
    <source>
        <strain evidence="2 3">SC58</strain>
    </source>
</reference>
<feature type="compositionally biased region" description="Low complexity" evidence="1">
    <location>
        <begin position="1"/>
        <end position="17"/>
    </location>
</feature>
<sequence length="338" mass="37009">MSLFDDSLSSSSSSCCGGDDRDGDAHRYASVRRDPCAAKSSASIINATVVGGMSRFTLSAEESKRAEERRRREAASRSQLHGVQKIDVSEGKSGLEGSRFYASMAEALRLRRDAREELLLQRIQKQRQEEASNADLVEKDLEVGVFVTPQYLAVLKRHKNPLTASFHDSLGNAAPGGEEGIDQLEAYVRQLEEKRTPATPQPSSVFPGAVSDTANSSVDDGAKVATHAAREHLQNYMGQDAFPVEGDSASTTHTVLFSPKTSPTTVALFPEGGNMNERGEDDIRRSLPYASAPREAVCSEDVIREAEESRKRRRADRHFMTAAAERFNARALEGFWAV</sequence>
<dbReference type="OrthoDB" id="273829at2759"/>